<dbReference type="EMBL" id="JABFTP020000001">
    <property type="protein sequence ID" value="KAL3267371.1"/>
    <property type="molecule type" value="Genomic_DNA"/>
</dbReference>
<dbReference type="AlphaFoldDB" id="A0ABD2MMS0"/>
<dbReference type="Proteomes" id="UP001516400">
    <property type="component" value="Unassembled WGS sequence"/>
</dbReference>
<protein>
    <submittedName>
        <fullName evidence="1">Uncharacterized protein</fullName>
    </submittedName>
</protein>
<feature type="non-terminal residue" evidence="1">
    <location>
        <position position="1"/>
    </location>
</feature>
<evidence type="ECO:0000313" key="1">
    <source>
        <dbReference type="EMBL" id="KAL3267371.1"/>
    </source>
</evidence>
<proteinExistence type="predicted"/>
<keyword evidence="2" id="KW-1185">Reference proteome</keyword>
<reference evidence="1 2" key="1">
    <citation type="journal article" date="2021" name="BMC Biol.">
        <title>Horizontally acquired antibacterial genes associated with adaptive radiation of ladybird beetles.</title>
        <authorList>
            <person name="Li H.S."/>
            <person name="Tang X.F."/>
            <person name="Huang Y.H."/>
            <person name="Xu Z.Y."/>
            <person name="Chen M.L."/>
            <person name="Du X.Y."/>
            <person name="Qiu B.Y."/>
            <person name="Chen P.T."/>
            <person name="Zhang W."/>
            <person name="Slipinski A."/>
            <person name="Escalona H.E."/>
            <person name="Waterhouse R.M."/>
            <person name="Zwick A."/>
            <person name="Pang H."/>
        </authorList>
    </citation>
    <scope>NUCLEOTIDE SEQUENCE [LARGE SCALE GENOMIC DNA]</scope>
    <source>
        <strain evidence="1">SYSU2018</strain>
    </source>
</reference>
<accession>A0ABD2MMS0</accession>
<evidence type="ECO:0000313" key="2">
    <source>
        <dbReference type="Proteomes" id="UP001516400"/>
    </source>
</evidence>
<organism evidence="1 2">
    <name type="scientific">Cryptolaemus montrouzieri</name>
    <dbReference type="NCBI Taxonomy" id="559131"/>
    <lineage>
        <taxon>Eukaryota</taxon>
        <taxon>Metazoa</taxon>
        <taxon>Ecdysozoa</taxon>
        <taxon>Arthropoda</taxon>
        <taxon>Hexapoda</taxon>
        <taxon>Insecta</taxon>
        <taxon>Pterygota</taxon>
        <taxon>Neoptera</taxon>
        <taxon>Endopterygota</taxon>
        <taxon>Coleoptera</taxon>
        <taxon>Polyphaga</taxon>
        <taxon>Cucujiformia</taxon>
        <taxon>Coccinelloidea</taxon>
        <taxon>Coccinellidae</taxon>
        <taxon>Scymninae</taxon>
        <taxon>Scymnini</taxon>
        <taxon>Cryptolaemus</taxon>
    </lineage>
</organism>
<gene>
    <name evidence="1" type="ORF">HHI36_011502</name>
</gene>
<comment type="caution">
    <text evidence="1">The sequence shown here is derived from an EMBL/GenBank/DDBJ whole genome shotgun (WGS) entry which is preliminary data.</text>
</comment>
<name>A0ABD2MMS0_9CUCU</name>
<sequence>KLTQHSSTIGPQLAACFPPQNTILPRSHSVNSIFCWTATTVEEKSAIIGNMKRCKSMGVDGMGVDIIKELLSAAVPNG</sequence>